<dbReference type="EMBL" id="VSFF01000011">
    <property type="protein sequence ID" value="TYC11247.1"/>
    <property type="molecule type" value="Genomic_DNA"/>
</dbReference>
<dbReference type="Proteomes" id="UP000322634">
    <property type="component" value="Unassembled WGS sequence"/>
</dbReference>
<protein>
    <submittedName>
        <fullName evidence="9">Sigma-70 family RNA polymerase sigma factor</fullName>
    </submittedName>
</protein>
<dbReference type="Pfam" id="PF04542">
    <property type="entry name" value="Sigma70_r2"/>
    <property type="match status" value="1"/>
</dbReference>
<dbReference type="PANTHER" id="PTHR43133:SF50">
    <property type="entry name" value="ECF RNA POLYMERASE SIGMA FACTOR SIGM"/>
    <property type="match status" value="1"/>
</dbReference>
<evidence type="ECO:0000256" key="6">
    <source>
        <dbReference type="SAM" id="MobiDB-lite"/>
    </source>
</evidence>
<dbReference type="InterPro" id="IPR013325">
    <property type="entry name" value="RNA_pol_sigma_r2"/>
</dbReference>
<evidence type="ECO:0000256" key="4">
    <source>
        <dbReference type="ARBA" id="ARBA00023125"/>
    </source>
</evidence>
<dbReference type="NCBIfam" id="TIGR02937">
    <property type="entry name" value="sigma70-ECF"/>
    <property type="match status" value="1"/>
</dbReference>
<evidence type="ECO:0000259" key="8">
    <source>
        <dbReference type="Pfam" id="PF08281"/>
    </source>
</evidence>
<dbReference type="InterPro" id="IPR007627">
    <property type="entry name" value="RNA_pol_sigma70_r2"/>
</dbReference>
<evidence type="ECO:0000256" key="2">
    <source>
        <dbReference type="ARBA" id="ARBA00023015"/>
    </source>
</evidence>
<evidence type="ECO:0000256" key="5">
    <source>
        <dbReference type="ARBA" id="ARBA00023163"/>
    </source>
</evidence>
<keyword evidence="2" id="KW-0805">Transcription regulation</keyword>
<dbReference type="OrthoDB" id="2046835at2"/>
<dbReference type="SUPFAM" id="SSF88659">
    <property type="entry name" value="Sigma3 and sigma4 domains of RNA polymerase sigma factors"/>
    <property type="match status" value="1"/>
</dbReference>
<dbReference type="InterPro" id="IPR014284">
    <property type="entry name" value="RNA_pol_sigma-70_dom"/>
</dbReference>
<dbReference type="SUPFAM" id="SSF88946">
    <property type="entry name" value="Sigma2 domain of RNA polymerase sigma factors"/>
    <property type="match status" value="1"/>
</dbReference>
<comment type="similarity">
    <text evidence="1">Belongs to the sigma-70 factor family. ECF subfamily.</text>
</comment>
<name>A0A5D0TZN2_9ACTN</name>
<dbReference type="InterPro" id="IPR013249">
    <property type="entry name" value="RNA_pol_sigma70_r4_t2"/>
</dbReference>
<feature type="domain" description="RNA polymerase sigma factor 70 region 4 type 2" evidence="8">
    <location>
        <begin position="127"/>
        <end position="179"/>
    </location>
</feature>
<evidence type="ECO:0000313" key="9">
    <source>
        <dbReference type="EMBL" id="TYC11247.1"/>
    </source>
</evidence>
<reference evidence="9 10" key="1">
    <citation type="submission" date="2019-08" db="EMBL/GenBank/DDBJ databases">
        <title>Actinomadura sp. nov. CYP1-5 isolated from mountain soil.</title>
        <authorList>
            <person name="Songsumanus A."/>
            <person name="Kuncharoen N."/>
            <person name="Kudo T."/>
            <person name="Yuki M."/>
            <person name="Igarashi Y."/>
            <person name="Tanasupawat S."/>
        </authorList>
    </citation>
    <scope>NUCLEOTIDE SEQUENCE [LARGE SCALE GENOMIC DNA]</scope>
    <source>
        <strain evidence="9 10">GKU157</strain>
    </source>
</reference>
<dbReference type="InterPro" id="IPR036388">
    <property type="entry name" value="WH-like_DNA-bd_sf"/>
</dbReference>
<sequence length="189" mass="20758">MPLAHGDHGRGDHGHGDHGREDDAHADDDGYEELFADHFWGLVRLAALLGADDAEDVVQDAFVRLHRKRRTLRDQGAALAYLRSSVCNASRSRLRHLRMARRRHAQLAPPGTAGSAEHDVVHGEDVRALLAAVAALPARQREVLVLRYWLDLTERETAETLGIAVGTVKAHGARAIAALGRRLKDEEDA</sequence>
<keyword evidence="4" id="KW-0238">DNA-binding</keyword>
<dbReference type="AlphaFoldDB" id="A0A5D0TZN2"/>
<dbReference type="GO" id="GO:0006352">
    <property type="term" value="P:DNA-templated transcription initiation"/>
    <property type="evidence" value="ECO:0007669"/>
    <property type="project" value="InterPro"/>
</dbReference>
<dbReference type="Gene3D" id="1.10.1740.10">
    <property type="match status" value="1"/>
</dbReference>
<accession>A0A5D0TZN2</accession>
<comment type="caution">
    <text evidence="9">The sequence shown here is derived from an EMBL/GenBank/DDBJ whole genome shotgun (WGS) entry which is preliminary data.</text>
</comment>
<evidence type="ECO:0000313" key="10">
    <source>
        <dbReference type="Proteomes" id="UP000322634"/>
    </source>
</evidence>
<feature type="domain" description="RNA polymerase sigma-70 region 2" evidence="7">
    <location>
        <begin position="51"/>
        <end position="97"/>
    </location>
</feature>
<feature type="region of interest" description="Disordered" evidence="6">
    <location>
        <begin position="1"/>
        <end position="26"/>
    </location>
</feature>
<proteinExistence type="inferred from homology"/>
<gene>
    <name evidence="9" type="ORF">FXF65_29070</name>
</gene>
<dbReference type="GO" id="GO:0016987">
    <property type="term" value="F:sigma factor activity"/>
    <property type="evidence" value="ECO:0007669"/>
    <property type="project" value="UniProtKB-KW"/>
</dbReference>
<dbReference type="Gene3D" id="1.10.10.10">
    <property type="entry name" value="Winged helix-like DNA-binding domain superfamily/Winged helix DNA-binding domain"/>
    <property type="match status" value="1"/>
</dbReference>
<feature type="compositionally biased region" description="Basic and acidic residues" evidence="6">
    <location>
        <begin position="1"/>
        <end position="23"/>
    </location>
</feature>
<dbReference type="Pfam" id="PF08281">
    <property type="entry name" value="Sigma70_r4_2"/>
    <property type="match status" value="1"/>
</dbReference>
<dbReference type="GO" id="GO:0003677">
    <property type="term" value="F:DNA binding"/>
    <property type="evidence" value="ECO:0007669"/>
    <property type="project" value="UniProtKB-KW"/>
</dbReference>
<evidence type="ECO:0000259" key="7">
    <source>
        <dbReference type="Pfam" id="PF04542"/>
    </source>
</evidence>
<dbReference type="PANTHER" id="PTHR43133">
    <property type="entry name" value="RNA POLYMERASE ECF-TYPE SIGMA FACTO"/>
    <property type="match status" value="1"/>
</dbReference>
<dbReference type="InterPro" id="IPR039425">
    <property type="entry name" value="RNA_pol_sigma-70-like"/>
</dbReference>
<keyword evidence="5" id="KW-0804">Transcription</keyword>
<keyword evidence="3" id="KW-0731">Sigma factor</keyword>
<evidence type="ECO:0000256" key="1">
    <source>
        <dbReference type="ARBA" id="ARBA00010641"/>
    </source>
</evidence>
<keyword evidence="10" id="KW-1185">Reference proteome</keyword>
<dbReference type="InterPro" id="IPR013324">
    <property type="entry name" value="RNA_pol_sigma_r3/r4-like"/>
</dbReference>
<evidence type="ECO:0000256" key="3">
    <source>
        <dbReference type="ARBA" id="ARBA00023082"/>
    </source>
</evidence>
<organism evidence="9 10">
    <name type="scientific">Actinomadura syzygii</name>
    <dbReference type="NCBI Taxonomy" id="1427538"/>
    <lineage>
        <taxon>Bacteria</taxon>
        <taxon>Bacillati</taxon>
        <taxon>Actinomycetota</taxon>
        <taxon>Actinomycetes</taxon>
        <taxon>Streptosporangiales</taxon>
        <taxon>Thermomonosporaceae</taxon>
        <taxon>Actinomadura</taxon>
    </lineage>
</organism>